<evidence type="ECO:0000313" key="1">
    <source>
        <dbReference type="EMBL" id="KAJ7984872.1"/>
    </source>
</evidence>
<evidence type="ECO:0000313" key="2">
    <source>
        <dbReference type="Proteomes" id="UP001157502"/>
    </source>
</evidence>
<name>A0ACC2F0K9_DALPE</name>
<gene>
    <name evidence="1" type="ORF">DPEC_G00359280</name>
</gene>
<accession>A0ACC2F0K9</accession>
<dbReference type="Proteomes" id="UP001157502">
    <property type="component" value="Chromosome 37"/>
</dbReference>
<organism evidence="1 2">
    <name type="scientific">Dallia pectoralis</name>
    <name type="common">Alaska blackfish</name>
    <dbReference type="NCBI Taxonomy" id="75939"/>
    <lineage>
        <taxon>Eukaryota</taxon>
        <taxon>Metazoa</taxon>
        <taxon>Chordata</taxon>
        <taxon>Craniata</taxon>
        <taxon>Vertebrata</taxon>
        <taxon>Euteleostomi</taxon>
        <taxon>Actinopterygii</taxon>
        <taxon>Neopterygii</taxon>
        <taxon>Teleostei</taxon>
        <taxon>Protacanthopterygii</taxon>
        <taxon>Esociformes</taxon>
        <taxon>Umbridae</taxon>
        <taxon>Dallia</taxon>
    </lineage>
</organism>
<sequence>MFRNSLKMLLTGGKSNRKNRNSSSEERRCSESLTDARNVGPGRATGLRDGRTLGRAFVECLSCDETPRPLLTRCAEGASCISRFLPN</sequence>
<keyword evidence="2" id="KW-1185">Reference proteome</keyword>
<comment type="caution">
    <text evidence="1">The sequence shown here is derived from an EMBL/GenBank/DDBJ whole genome shotgun (WGS) entry which is preliminary data.</text>
</comment>
<protein>
    <submittedName>
        <fullName evidence="1">Uncharacterized protein</fullName>
    </submittedName>
</protein>
<dbReference type="EMBL" id="CM055764">
    <property type="protein sequence ID" value="KAJ7984872.1"/>
    <property type="molecule type" value="Genomic_DNA"/>
</dbReference>
<reference evidence="1" key="1">
    <citation type="submission" date="2021-05" db="EMBL/GenBank/DDBJ databases">
        <authorList>
            <person name="Pan Q."/>
            <person name="Jouanno E."/>
            <person name="Zahm M."/>
            <person name="Klopp C."/>
            <person name="Cabau C."/>
            <person name="Louis A."/>
            <person name="Berthelot C."/>
            <person name="Parey E."/>
            <person name="Roest Crollius H."/>
            <person name="Montfort J."/>
            <person name="Robinson-Rechavi M."/>
            <person name="Bouchez O."/>
            <person name="Lampietro C."/>
            <person name="Lopez Roques C."/>
            <person name="Donnadieu C."/>
            <person name="Postlethwait J."/>
            <person name="Bobe J."/>
            <person name="Dillon D."/>
            <person name="Chandos A."/>
            <person name="von Hippel F."/>
            <person name="Guiguen Y."/>
        </authorList>
    </citation>
    <scope>NUCLEOTIDE SEQUENCE</scope>
    <source>
        <strain evidence="1">YG-Jan2019</strain>
    </source>
</reference>
<proteinExistence type="predicted"/>